<keyword evidence="4" id="KW-1185">Reference proteome</keyword>
<protein>
    <submittedName>
        <fullName evidence="3">ABC transporter substrate-binding protein</fullName>
    </submittedName>
</protein>
<feature type="signal peptide" evidence="2">
    <location>
        <begin position="1"/>
        <end position="22"/>
    </location>
</feature>
<comment type="caution">
    <text evidence="3">The sequence shown here is derived from an EMBL/GenBank/DDBJ whole genome shotgun (WGS) entry which is preliminary data.</text>
</comment>
<dbReference type="Proteomes" id="UP001500449">
    <property type="component" value="Unassembled WGS sequence"/>
</dbReference>
<organism evidence="3 4">
    <name type="scientific">Pseudonocardia ailaonensis</name>
    <dbReference type="NCBI Taxonomy" id="367279"/>
    <lineage>
        <taxon>Bacteria</taxon>
        <taxon>Bacillati</taxon>
        <taxon>Actinomycetota</taxon>
        <taxon>Actinomycetes</taxon>
        <taxon>Pseudonocardiales</taxon>
        <taxon>Pseudonocardiaceae</taxon>
        <taxon>Pseudonocardia</taxon>
    </lineage>
</organism>
<evidence type="ECO:0000313" key="3">
    <source>
        <dbReference type="EMBL" id="GAA1857976.1"/>
    </source>
</evidence>
<name>A0ABN2N8W5_9PSEU</name>
<proteinExistence type="predicted"/>
<dbReference type="RefSeq" id="WP_344419779.1">
    <property type="nucleotide sequence ID" value="NZ_BAAAQK010000016.1"/>
</dbReference>
<dbReference type="PANTHER" id="PTHR30006:SF24">
    <property type="entry name" value="SLL0237 PROTEIN"/>
    <property type="match status" value="1"/>
</dbReference>
<dbReference type="EMBL" id="BAAAQK010000016">
    <property type="protein sequence ID" value="GAA1857976.1"/>
    <property type="molecule type" value="Genomic_DNA"/>
</dbReference>
<dbReference type="Pfam" id="PF13343">
    <property type="entry name" value="SBP_bac_6"/>
    <property type="match status" value="1"/>
</dbReference>
<reference evidence="3 4" key="1">
    <citation type="journal article" date="2019" name="Int. J. Syst. Evol. Microbiol.">
        <title>The Global Catalogue of Microorganisms (GCM) 10K type strain sequencing project: providing services to taxonomists for standard genome sequencing and annotation.</title>
        <authorList>
            <consortium name="The Broad Institute Genomics Platform"/>
            <consortium name="The Broad Institute Genome Sequencing Center for Infectious Disease"/>
            <person name="Wu L."/>
            <person name="Ma J."/>
        </authorList>
    </citation>
    <scope>NUCLEOTIDE SEQUENCE [LARGE SCALE GENOMIC DNA]</scope>
    <source>
        <strain evidence="3 4">JCM 16009</strain>
    </source>
</reference>
<sequence>MRRTTRSLLTAAIAVAVLGVTACGGTSGGDGPAARSIDTSNGLVIDGETIADQALWEKAKGGNVSLATALTEREEKVITEQFKADTGIALDFVRLPTPKLFERAVSEKGAGKLSFDVIRVTDTTAAEEMAKNGVFGQTRTPFDDQLRKDGALDIGGGNFVSAFYAIYTFAYNSQAIPSASAPKTWENLLDPSYKGKIGLVNPNGSGYNTALTDMLIQDYGDRYLKDMQALGPRIFDSVSVMGTALGQGELTVGLMGANSALSLAEQGAPVVAVIPPDGVSAGYTPFGITIKGAENPAAQVFVNWQMSRAGQSKLGPLGLAPARSDVEPARMGDAVLPKPGDPNFTLFTTADRQQRQAAVLATWNGIFRYTG</sequence>
<gene>
    <name evidence="3" type="ORF">GCM10009836_42670</name>
</gene>
<dbReference type="PROSITE" id="PS51257">
    <property type="entry name" value="PROKAR_LIPOPROTEIN"/>
    <property type="match status" value="1"/>
</dbReference>
<keyword evidence="1 2" id="KW-0732">Signal</keyword>
<accession>A0ABN2N8W5</accession>
<evidence type="ECO:0000313" key="4">
    <source>
        <dbReference type="Proteomes" id="UP001500449"/>
    </source>
</evidence>
<dbReference type="SUPFAM" id="SSF53850">
    <property type="entry name" value="Periplasmic binding protein-like II"/>
    <property type="match status" value="1"/>
</dbReference>
<dbReference type="Gene3D" id="3.40.190.10">
    <property type="entry name" value="Periplasmic binding protein-like II"/>
    <property type="match status" value="2"/>
</dbReference>
<evidence type="ECO:0000256" key="1">
    <source>
        <dbReference type="ARBA" id="ARBA00022729"/>
    </source>
</evidence>
<feature type="chain" id="PRO_5046061447" evidence="2">
    <location>
        <begin position="23"/>
        <end position="371"/>
    </location>
</feature>
<evidence type="ECO:0000256" key="2">
    <source>
        <dbReference type="SAM" id="SignalP"/>
    </source>
</evidence>
<dbReference type="PANTHER" id="PTHR30006">
    <property type="entry name" value="THIAMINE-BINDING PERIPLASMIC PROTEIN-RELATED"/>
    <property type="match status" value="1"/>
</dbReference>